<dbReference type="EMBL" id="CM026423">
    <property type="protein sequence ID" value="KAG0583175.1"/>
    <property type="molecule type" value="Genomic_DNA"/>
</dbReference>
<feature type="region of interest" description="Disordered" evidence="4">
    <location>
        <begin position="210"/>
        <end position="365"/>
    </location>
</feature>
<feature type="repeat" description="WD" evidence="3">
    <location>
        <begin position="546"/>
        <end position="587"/>
    </location>
</feature>
<dbReference type="OrthoDB" id="2096344at2759"/>
<reference evidence="5" key="1">
    <citation type="submission" date="2020-06" db="EMBL/GenBank/DDBJ databases">
        <title>WGS assembly of Ceratodon purpureus strain R40.</title>
        <authorList>
            <person name="Carey S.B."/>
            <person name="Jenkins J."/>
            <person name="Shu S."/>
            <person name="Lovell J.T."/>
            <person name="Sreedasyam A."/>
            <person name="Maumus F."/>
            <person name="Tiley G.P."/>
            <person name="Fernandez-Pozo N."/>
            <person name="Barry K."/>
            <person name="Chen C."/>
            <person name="Wang M."/>
            <person name="Lipzen A."/>
            <person name="Daum C."/>
            <person name="Saski C.A."/>
            <person name="Payton A.C."/>
            <person name="Mcbreen J.C."/>
            <person name="Conrad R.E."/>
            <person name="Kollar L.M."/>
            <person name="Olsson S."/>
            <person name="Huttunen S."/>
            <person name="Landis J.B."/>
            <person name="Wickett N.J."/>
            <person name="Johnson M.G."/>
            <person name="Rensing S.A."/>
            <person name="Grimwood J."/>
            <person name="Schmutz J."/>
            <person name="Mcdaniel S.F."/>
        </authorList>
    </citation>
    <scope>NUCLEOTIDE SEQUENCE</scope>
    <source>
        <strain evidence="5">R40</strain>
    </source>
</reference>
<dbReference type="PANTHER" id="PTHR19855:SF25">
    <property type="match status" value="1"/>
</dbReference>
<dbReference type="PROSITE" id="PS50082">
    <property type="entry name" value="WD_REPEATS_2"/>
    <property type="match status" value="1"/>
</dbReference>
<evidence type="ECO:0000256" key="2">
    <source>
        <dbReference type="ARBA" id="ARBA00022737"/>
    </source>
</evidence>
<keyword evidence="2" id="KW-0677">Repeat</keyword>
<accession>A0A8T0IJH1</accession>
<feature type="compositionally biased region" description="Low complexity" evidence="4">
    <location>
        <begin position="297"/>
        <end position="313"/>
    </location>
</feature>
<feature type="region of interest" description="Disordered" evidence="4">
    <location>
        <begin position="120"/>
        <end position="164"/>
    </location>
</feature>
<name>A0A8T0IJH1_CERPU</name>
<organism evidence="5 6">
    <name type="scientific">Ceratodon purpureus</name>
    <name type="common">Fire moss</name>
    <name type="synonym">Dicranum purpureum</name>
    <dbReference type="NCBI Taxonomy" id="3225"/>
    <lineage>
        <taxon>Eukaryota</taxon>
        <taxon>Viridiplantae</taxon>
        <taxon>Streptophyta</taxon>
        <taxon>Embryophyta</taxon>
        <taxon>Bryophyta</taxon>
        <taxon>Bryophytina</taxon>
        <taxon>Bryopsida</taxon>
        <taxon>Dicranidae</taxon>
        <taxon>Pseudoditrichales</taxon>
        <taxon>Ditrichaceae</taxon>
        <taxon>Ceratodon</taxon>
    </lineage>
</organism>
<dbReference type="Gene3D" id="2.130.10.10">
    <property type="entry name" value="YVTN repeat-like/Quinoprotein amine dehydrogenase"/>
    <property type="match status" value="1"/>
</dbReference>
<evidence type="ECO:0000256" key="3">
    <source>
        <dbReference type="PROSITE-ProRule" id="PRU00221"/>
    </source>
</evidence>
<evidence type="ECO:0000313" key="6">
    <source>
        <dbReference type="Proteomes" id="UP000822688"/>
    </source>
</evidence>
<dbReference type="Proteomes" id="UP000822688">
    <property type="component" value="Chromosome 3"/>
</dbReference>
<dbReference type="PROSITE" id="PS00678">
    <property type="entry name" value="WD_REPEATS_1"/>
    <property type="match status" value="1"/>
</dbReference>
<dbReference type="PANTHER" id="PTHR19855">
    <property type="entry name" value="WD40 REPEAT PROTEIN 12, 37"/>
    <property type="match status" value="1"/>
</dbReference>
<dbReference type="InterPro" id="IPR015943">
    <property type="entry name" value="WD40/YVTN_repeat-like_dom_sf"/>
</dbReference>
<dbReference type="SMART" id="SM00320">
    <property type="entry name" value="WD40"/>
    <property type="match status" value="3"/>
</dbReference>
<protein>
    <recommendedName>
        <fullName evidence="7">WD40 repeat-like protein</fullName>
    </recommendedName>
</protein>
<dbReference type="InterPro" id="IPR036322">
    <property type="entry name" value="WD40_repeat_dom_sf"/>
</dbReference>
<gene>
    <name evidence="5" type="ORF">KC19_3G115000</name>
</gene>
<dbReference type="SUPFAM" id="SSF50978">
    <property type="entry name" value="WD40 repeat-like"/>
    <property type="match status" value="1"/>
</dbReference>
<comment type="caution">
    <text evidence="5">The sequence shown here is derived from an EMBL/GenBank/DDBJ whole genome shotgun (WGS) entry which is preliminary data.</text>
</comment>
<keyword evidence="6" id="KW-1185">Reference proteome</keyword>
<feature type="compositionally biased region" description="Low complexity" evidence="4">
    <location>
        <begin position="267"/>
        <end position="284"/>
    </location>
</feature>
<feature type="compositionally biased region" description="Polar residues" evidence="4">
    <location>
        <begin position="326"/>
        <end position="336"/>
    </location>
</feature>
<dbReference type="AlphaFoldDB" id="A0A8T0IJH1"/>
<sequence length="716" mass="74818">MGFTQIPEQAQRGRNKAVLNLDKNELTQTINVLQKVVTHLNSNPNALPKFPTHPPSTIPDFLTTRISAPSRQSSLSPVTVITPSVAALQQRLGLDLGSGLGLGPVGTFSTESTRYNDNGSISSPFSSSSSMLAIPPIGPPSGSSRPGPIGRPRSPLTNTNSMQGPLPGLQSQFGQLGFRSGEHGSGDLGTRGLDVGSLSLGHTGLPPVRVSTGQTIGSNGGNNPMQGAFPTSGALDSGLGLDRPNDSLRNGAFQNQHSVGGGSGFSQGRPSTPGTPQGGRTPTGAHQQGPIGPSFAQGRPGTPGTPQGGRTPTSGAHQQGPIGPFSRQQSGNQSRPETPKAQAGSQTGTAGVRRVPEASSSWKGRWTTAVTEHNREVVNVMLYAAELDGLVGEEVHTGWLISSSKKLLNLWECCGYSRPSEPALQVMHSQTTEFTMETMDIDHNAKMLLSLSAHPRDAGFVIALHSLAGESFFNYKGSIRIPDTGITALRKQAPTGLKLLHLVSLQPLGGPLKTSVATALNGDVMVYDLSAAVSAPTAAAIPKAHWKAHDTPISSLHRSAFAPALLTGASDGSVRLWDLKTKPSAPVRQFAHPSLKAITGLNMLDANTVSTASVDSAIFLWDIRNSSTPVFQVIPDTKPVLQMAASPKQEALAVTTRKGLYCLELSGPGGANSVLSPLTPLPPAGPCTDMKWNAKTRQIYCSGVDGAISVFGKVNY</sequence>
<proteinExistence type="predicted"/>
<feature type="compositionally biased region" description="Low complexity" evidence="4">
    <location>
        <begin position="140"/>
        <end position="155"/>
    </location>
</feature>
<evidence type="ECO:0000256" key="1">
    <source>
        <dbReference type="ARBA" id="ARBA00022574"/>
    </source>
</evidence>
<evidence type="ECO:0008006" key="7">
    <source>
        <dbReference type="Google" id="ProtNLM"/>
    </source>
</evidence>
<dbReference type="PROSITE" id="PS50294">
    <property type="entry name" value="WD_REPEATS_REGION"/>
    <property type="match status" value="1"/>
</dbReference>
<evidence type="ECO:0000256" key="4">
    <source>
        <dbReference type="SAM" id="MobiDB-lite"/>
    </source>
</evidence>
<keyword evidence="1 3" id="KW-0853">WD repeat</keyword>
<dbReference type="InterPro" id="IPR019775">
    <property type="entry name" value="WD40_repeat_CS"/>
</dbReference>
<evidence type="ECO:0000313" key="5">
    <source>
        <dbReference type="EMBL" id="KAG0583175.1"/>
    </source>
</evidence>
<dbReference type="Pfam" id="PF00400">
    <property type="entry name" value="WD40"/>
    <property type="match status" value="1"/>
</dbReference>
<feature type="compositionally biased region" description="Low complexity" evidence="4">
    <location>
        <begin position="120"/>
        <end position="130"/>
    </location>
</feature>
<dbReference type="InterPro" id="IPR001680">
    <property type="entry name" value="WD40_rpt"/>
</dbReference>
<feature type="compositionally biased region" description="Polar residues" evidence="4">
    <location>
        <begin position="211"/>
        <end position="225"/>
    </location>
</feature>